<keyword evidence="3" id="KW-1185">Reference proteome</keyword>
<dbReference type="RefSeq" id="WP_042628994.1">
    <property type="nucleotide sequence ID" value="NZ_CP002581.1"/>
</dbReference>
<gene>
    <name evidence="2" type="ORF">BGL_2c27270</name>
</gene>
<evidence type="ECO:0000256" key="1">
    <source>
        <dbReference type="SAM" id="MobiDB-lite"/>
    </source>
</evidence>
<dbReference type="Proteomes" id="UP000031838">
    <property type="component" value="Chromosome 2"/>
</dbReference>
<feature type="region of interest" description="Disordered" evidence="1">
    <location>
        <begin position="440"/>
        <end position="466"/>
    </location>
</feature>
<reference evidence="2 3" key="2">
    <citation type="journal article" date="2016" name="Appl. Microbiol. Biotechnol.">
        <title>Mutations improving production and secretion of extracellular lipase by Burkholderia glumae PG1.</title>
        <authorList>
            <person name="Knapp A."/>
            <person name="Voget S."/>
            <person name="Gao R."/>
            <person name="Zaburannyi N."/>
            <person name="Krysciak D."/>
            <person name="Breuer M."/>
            <person name="Hauer B."/>
            <person name="Streit W.R."/>
            <person name="Muller R."/>
            <person name="Daniel R."/>
            <person name="Jaeger K.E."/>
        </authorList>
    </citation>
    <scope>NUCLEOTIDE SEQUENCE [LARGE SCALE GENOMIC DNA]</scope>
    <source>
        <strain evidence="2 3">PG1</strain>
    </source>
</reference>
<protein>
    <submittedName>
        <fullName evidence="2">Uncharacterized protein</fullName>
    </submittedName>
</protein>
<evidence type="ECO:0000313" key="2">
    <source>
        <dbReference type="EMBL" id="AJK50781.1"/>
    </source>
</evidence>
<reference evidence="3" key="1">
    <citation type="submission" date="2011-03" db="EMBL/GenBank/DDBJ databases">
        <authorList>
            <person name="Voget S."/>
            <person name="Streit W.R."/>
            <person name="Jaeger K.E."/>
            <person name="Daniel R."/>
        </authorList>
    </citation>
    <scope>NUCLEOTIDE SEQUENCE [LARGE SCALE GENOMIC DNA]</scope>
    <source>
        <strain evidence="3">PG1</strain>
    </source>
</reference>
<sequence length="466" mass="51669">MKSGKQFLAGVLGTVIAARHAGVGCEKIVVTIDPYDHSLKLENPDFMDWVGLIRQRDPDAYLRKRLLVLCARAWAEALVVQRDAVAQGRTPSPDQFWQCLGHGSDDSIAHEVAIVHLTRNRIAGCQGAEACSDEAFADKVNKVILEFGLKPLSALITEDAFLRFLDDFCHTRLDPDGRLPNGRVDFDDGVAAGYQPGVNEVRFDDVKSVLVRVDDSEVASGEDVLGGKGDDDVKCLFAHELGHWIAACKLGIRTSAIELAWSCRWDAKTEPGGHCTIHLDSVAGAWYDLRYLEARIAVLAAGALADYCFRHPGEVAVGDGFYKLLSNGTGRDDFRKMRELLVLYVAIKFRDDRYMMSRFSWPLNGQVVLSAVVPLMKQDLKIWDLIRSDDFRAFVTEIIDTERSKLVVGFVEDSKVRIRMRTARVEAVLARHHDLHKLVQPPCSAPTPPDACDTDAAAGDKPRLSR</sequence>
<evidence type="ECO:0000313" key="3">
    <source>
        <dbReference type="Proteomes" id="UP000031838"/>
    </source>
</evidence>
<dbReference type="HOGENOM" id="CLU_586194_0_0_4"/>
<dbReference type="EMBL" id="CP002581">
    <property type="protein sequence ID" value="AJK50781.1"/>
    <property type="molecule type" value="Genomic_DNA"/>
</dbReference>
<organism evidence="2 3">
    <name type="scientific">Burkholderia plantarii</name>
    <dbReference type="NCBI Taxonomy" id="41899"/>
    <lineage>
        <taxon>Bacteria</taxon>
        <taxon>Pseudomonadati</taxon>
        <taxon>Pseudomonadota</taxon>
        <taxon>Betaproteobacteria</taxon>
        <taxon>Burkholderiales</taxon>
        <taxon>Burkholderiaceae</taxon>
        <taxon>Burkholderia</taxon>
    </lineage>
</organism>
<proteinExistence type="predicted"/>
<name>A0A0B6SEY3_BURPL</name>
<dbReference type="AlphaFoldDB" id="A0A0B6SEY3"/>
<accession>A0A0B6SEY3</accession>
<dbReference type="KEGG" id="bgp:BGL_2c27270"/>